<dbReference type="Proteomes" id="UP001231124">
    <property type="component" value="Unassembled WGS sequence"/>
</dbReference>
<protein>
    <recommendedName>
        <fullName evidence="3">Chitooligosaccharide deacetylase</fullName>
    </recommendedName>
</protein>
<dbReference type="SUPFAM" id="SSF88713">
    <property type="entry name" value="Glycoside hydrolase/deacetylase"/>
    <property type="match status" value="1"/>
</dbReference>
<gene>
    <name evidence="1" type="ORF">QO012_004292</name>
</gene>
<name>A0ABU0I7A3_9HYPH</name>
<organism evidence="1 2">
    <name type="scientific">Methylobacterium aerolatum</name>
    <dbReference type="NCBI Taxonomy" id="418708"/>
    <lineage>
        <taxon>Bacteria</taxon>
        <taxon>Pseudomonadati</taxon>
        <taxon>Pseudomonadota</taxon>
        <taxon>Alphaproteobacteria</taxon>
        <taxon>Hyphomicrobiales</taxon>
        <taxon>Methylobacteriaceae</taxon>
        <taxon>Methylobacterium</taxon>
    </lineage>
</organism>
<dbReference type="RefSeq" id="WP_238207420.1">
    <property type="nucleotide sequence ID" value="NZ_BPQE01000034.1"/>
</dbReference>
<keyword evidence="2" id="KW-1185">Reference proteome</keyword>
<evidence type="ECO:0008006" key="3">
    <source>
        <dbReference type="Google" id="ProtNLM"/>
    </source>
</evidence>
<proteinExistence type="predicted"/>
<dbReference type="Gene3D" id="3.20.20.370">
    <property type="entry name" value="Glycoside hydrolase/deacetylase"/>
    <property type="match status" value="1"/>
</dbReference>
<dbReference type="EMBL" id="JAUSVP010000017">
    <property type="protein sequence ID" value="MDQ0449770.1"/>
    <property type="molecule type" value="Genomic_DNA"/>
</dbReference>
<comment type="caution">
    <text evidence="1">The sequence shown here is derived from an EMBL/GenBank/DDBJ whole genome shotgun (WGS) entry which is preliminary data.</text>
</comment>
<sequence length="305" mass="33334">MTEAASADPRRPENRLAYRAAIDRPRLTLPGGRHVAVWPVVNVEHWLIDHPMPRQILVPPTGASLLPDLPNWAWHEYGMRVGFWRFLDAFARRGLRPTLSINGSVCTAYPRVAAAARDAGWEFMAHGFHQVPTHRVADEAAMIARTVGTIADFVGAPPRGWLGPGLTETLDTPDHLRANGLAYVGDFVVDDRPCRIATREGPLVALPYSVELNDIPLLAIQHHRADEFVERALASLDRLSAEAAGDGPLGGAKVMGFAIHPYITGVPHRIGLLERLLDALLARSDVAIMQGGEILDWYLGTGDDA</sequence>
<dbReference type="PANTHER" id="PTHR43123">
    <property type="entry name" value="POLYSACCHARIDE DEACETYLASE-RELATED"/>
    <property type="match status" value="1"/>
</dbReference>
<dbReference type="InterPro" id="IPR011330">
    <property type="entry name" value="Glyco_hydro/deAcase_b/a-brl"/>
</dbReference>
<evidence type="ECO:0000313" key="1">
    <source>
        <dbReference type="EMBL" id="MDQ0449770.1"/>
    </source>
</evidence>
<accession>A0ABU0I7A3</accession>
<reference evidence="1 2" key="1">
    <citation type="submission" date="2023-07" db="EMBL/GenBank/DDBJ databases">
        <title>Genomic Encyclopedia of Type Strains, Phase IV (KMG-IV): sequencing the most valuable type-strain genomes for metagenomic binning, comparative biology and taxonomic classification.</title>
        <authorList>
            <person name="Goeker M."/>
        </authorList>
    </citation>
    <scope>NUCLEOTIDE SEQUENCE [LARGE SCALE GENOMIC DNA]</scope>
    <source>
        <strain evidence="1 2">DSM 19013</strain>
    </source>
</reference>
<evidence type="ECO:0000313" key="2">
    <source>
        <dbReference type="Proteomes" id="UP001231124"/>
    </source>
</evidence>
<dbReference type="PANTHER" id="PTHR43123:SF4">
    <property type="entry name" value="POLYSACCHARIDE DEACETYLASE"/>
    <property type="match status" value="1"/>
</dbReference>
<dbReference type="CDD" id="cd10979">
    <property type="entry name" value="CE4_PuuE_like"/>
    <property type="match status" value="1"/>
</dbReference>